<dbReference type="Proteomes" id="UP000823388">
    <property type="component" value="Chromosome 3K"/>
</dbReference>
<keyword evidence="2" id="KW-1185">Reference proteome</keyword>
<reference evidence="1" key="1">
    <citation type="submission" date="2020-05" db="EMBL/GenBank/DDBJ databases">
        <title>WGS assembly of Panicum virgatum.</title>
        <authorList>
            <person name="Lovell J.T."/>
            <person name="Jenkins J."/>
            <person name="Shu S."/>
            <person name="Juenger T.E."/>
            <person name="Schmutz J."/>
        </authorList>
    </citation>
    <scope>NUCLEOTIDE SEQUENCE</scope>
    <source>
        <strain evidence="1">AP13</strain>
    </source>
</reference>
<dbReference type="InterPro" id="IPR038765">
    <property type="entry name" value="Papain-like_cys_pep_sf"/>
</dbReference>
<comment type="caution">
    <text evidence="1">The sequence shown here is derived from an EMBL/GenBank/DDBJ whole genome shotgun (WGS) entry which is preliminary data.</text>
</comment>
<evidence type="ECO:0008006" key="3">
    <source>
        <dbReference type="Google" id="ProtNLM"/>
    </source>
</evidence>
<proteinExistence type="predicted"/>
<organism evidence="1 2">
    <name type="scientific">Panicum virgatum</name>
    <name type="common">Blackwell switchgrass</name>
    <dbReference type="NCBI Taxonomy" id="38727"/>
    <lineage>
        <taxon>Eukaryota</taxon>
        <taxon>Viridiplantae</taxon>
        <taxon>Streptophyta</taxon>
        <taxon>Embryophyta</taxon>
        <taxon>Tracheophyta</taxon>
        <taxon>Spermatophyta</taxon>
        <taxon>Magnoliopsida</taxon>
        <taxon>Liliopsida</taxon>
        <taxon>Poales</taxon>
        <taxon>Poaceae</taxon>
        <taxon>PACMAD clade</taxon>
        <taxon>Panicoideae</taxon>
        <taxon>Panicodae</taxon>
        <taxon>Paniceae</taxon>
        <taxon>Panicinae</taxon>
        <taxon>Panicum</taxon>
        <taxon>Panicum sect. Hiantes</taxon>
    </lineage>
</organism>
<name>A0A8T0VCR4_PANVG</name>
<gene>
    <name evidence="1" type="ORF">PVAP13_3KG442303</name>
</gene>
<sequence length="189" mass="21628">MDKGQLATEDELYSIICRHTSTIFFESKEITLTAHEVAAGMVMGRSLGTNAMHLGTYVLSQDPRKKRTKIIFPWVSIQMMIGPMNSNIVKNAFEFRDSNYEMILFPVHQENIAQPGGDGHWFVFTVNILDKKFQIMDSLRNIDNAELRWKANQVRAKVITLWNKYTSKVQGCKILFLSYGTSTQAIRDS</sequence>
<dbReference type="AlphaFoldDB" id="A0A8T0VCR4"/>
<evidence type="ECO:0000313" key="2">
    <source>
        <dbReference type="Proteomes" id="UP000823388"/>
    </source>
</evidence>
<accession>A0A8T0VCR4</accession>
<protein>
    <recommendedName>
        <fullName evidence="3">Ubiquitin-like protease family profile domain-containing protein</fullName>
    </recommendedName>
</protein>
<dbReference type="Gene3D" id="3.40.395.10">
    <property type="entry name" value="Adenoviral Proteinase, Chain A"/>
    <property type="match status" value="1"/>
</dbReference>
<dbReference type="EMBL" id="CM029041">
    <property type="protein sequence ID" value="KAG2629609.1"/>
    <property type="molecule type" value="Genomic_DNA"/>
</dbReference>
<evidence type="ECO:0000313" key="1">
    <source>
        <dbReference type="EMBL" id="KAG2629609.1"/>
    </source>
</evidence>
<dbReference type="SUPFAM" id="SSF54001">
    <property type="entry name" value="Cysteine proteinases"/>
    <property type="match status" value="1"/>
</dbReference>